<sequence>MKTLHTPFKAFIFLVSLMLFFSCDDEDSNSAPQATISLRTDATLGSFLVDQEGRTLYVFSADANGNSGCAGGCLDRWPVFNTDELILGEGLDEDNFGTIQGNDGAQITFNGWPLYYFSPDGDGIVKDTGETLGEGVGNVWYVAKPYSLMIARQVVTPGEDAELFLVDGLGNSLYLFTVDDPGVSNCTGGCINAWPILSNPGELIIPSALDAADFSVISRTDGEGDQLVYQDSPLYYFAQDAKRGDTQGEGVNNVWFVIHPSI</sequence>
<dbReference type="InterPro" id="IPR005297">
    <property type="entry name" value="Lipoprotein_repeat"/>
</dbReference>
<protein>
    <recommendedName>
        <fullName evidence="2">Lipoprotein</fullName>
    </recommendedName>
</protein>
<reference evidence="1" key="2">
    <citation type="journal article" date="2024" name="Antonie Van Leeuwenhoek">
        <title>Roseihalotalea indica gen. nov., sp. nov., a halophilic Bacteroidetes from mesopelagic Southwest Indian Ocean with higher carbohydrate metabolic potential.</title>
        <authorList>
            <person name="Chen B."/>
            <person name="Zhang M."/>
            <person name="Lin D."/>
            <person name="Ye J."/>
            <person name="Tang K."/>
        </authorList>
    </citation>
    <scope>NUCLEOTIDE SEQUENCE</scope>
    <source>
        <strain evidence="1">TK19036</strain>
    </source>
</reference>
<dbReference type="PROSITE" id="PS51257">
    <property type="entry name" value="PROKAR_LIPOPROTEIN"/>
    <property type="match status" value="1"/>
</dbReference>
<gene>
    <name evidence="1" type="ORF">K4G66_29940</name>
</gene>
<proteinExistence type="predicted"/>
<dbReference type="GO" id="GO:0043448">
    <property type="term" value="P:alkane catabolic process"/>
    <property type="evidence" value="ECO:0007669"/>
    <property type="project" value="TreeGrafter"/>
</dbReference>
<dbReference type="AlphaFoldDB" id="A0AA49GQN8"/>
<dbReference type="PANTHER" id="PTHR39335:SF1">
    <property type="entry name" value="BLL4220 PROTEIN"/>
    <property type="match status" value="1"/>
</dbReference>
<accession>A0AA49GQN8</accession>
<evidence type="ECO:0008006" key="2">
    <source>
        <dbReference type="Google" id="ProtNLM"/>
    </source>
</evidence>
<dbReference type="PANTHER" id="PTHR39335">
    <property type="entry name" value="BLL4220 PROTEIN"/>
    <property type="match status" value="1"/>
</dbReference>
<organism evidence="1">
    <name type="scientific">Roseihalotalea indica</name>
    <dbReference type="NCBI Taxonomy" id="2867963"/>
    <lineage>
        <taxon>Bacteria</taxon>
        <taxon>Pseudomonadati</taxon>
        <taxon>Bacteroidota</taxon>
        <taxon>Cytophagia</taxon>
        <taxon>Cytophagales</taxon>
        <taxon>Catalimonadaceae</taxon>
        <taxon>Roseihalotalea</taxon>
    </lineage>
</organism>
<dbReference type="EMBL" id="CP120682">
    <property type="protein sequence ID" value="WKN36586.1"/>
    <property type="molecule type" value="Genomic_DNA"/>
</dbReference>
<name>A0AA49GQN8_9BACT</name>
<dbReference type="Pfam" id="PF03640">
    <property type="entry name" value="Lipoprotein_15"/>
    <property type="match status" value="3"/>
</dbReference>
<evidence type="ECO:0000313" key="1">
    <source>
        <dbReference type="EMBL" id="WKN36586.1"/>
    </source>
</evidence>
<reference evidence="1" key="1">
    <citation type="journal article" date="2023" name="Comput. Struct. Biotechnol. J.">
        <title>Discovery of a novel marine Bacteroidetes with a rich repertoire of carbohydrate-active enzymes.</title>
        <authorList>
            <person name="Chen B."/>
            <person name="Liu G."/>
            <person name="Chen Q."/>
            <person name="Wang H."/>
            <person name="Liu L."/>
            <person name="Tang K."/>
        </authorList>
    </citation>
    <scope>NUCLEOTIDE SEQUENCE</scope>
    <source>
        <strain evidence="1">TK19036</strain>
    </source>
</reference>